<comment type="caution">
    <text evidence="2">The sequence shown here is derived from an EMBL/GenBank/DDBJ whole genome shotgun (WGS) entry which is preliminary data.</text>
</comment>
<reference evidence="2 3" key="1">
    <citation type="journal article" date="2019" name="Commun. Biol.">
        <title>The bagworm genome reveals a unique fibroin gene that provides high tensile strength.</title>
        <authorList>
            <person name="Kono N."/>
            <person name="Nakamura H."/>
            <person name="Ohtoshi R."/>
            <person name="Tomita M."/>
            <person name="Numata K."/>
            <person name="Arakawa K."/>
        </authorList>
    </citation>
    <scope>NUCLEOTIDE SEQUENCE [LARGE SCALE GENOMIC DNA]</scope>
</reference>
<evidence type="ECO:0000313" key="2">
    <source>
        <dbReference type="EMBL" id="GBP29760.1"/>
    </source>
</evidence>
<protein>
    <submittedName>
        <fullName evidence="2">Uncharacterized protein</fullName>
    </submittedName>
</protein>
<feature type="compositionally biased region" description="Basic and acidic residues" evidence="1">
    <location>
        <begin position="75"/>
        <end position="85"/>
    </location>
</feature>
<sequence>MSALVGTIENHPESTSESDTGSFTLTRQQRPQPQAVGSRRRPRAIQDPEKHLKNQGKLRAEMSRMNEAIDNPVRMNERIEAERMSEMSPKIRQIRQPVKASHPRQSSSDSNVSKTPEFFAPPPPNRSPLSPNTEESLMSDEDDRSIDYLKKNDKPESSKCLAPDCQYEAPREQKEELKTNHLHCYSDTNTMDSGWQSGSEKHITD</sequence>
<feature type="compositionally biased region" description="Basic and acidic residues" evidence="1">
    <location>
        <begin position="145"/>
        <end position="157"/>
    </location>
</feature>
<evidence type="ECO:0000256" key="1">
    <source>
        <dbReference type="SAM" id="MobiDB-lite"/>
    </source>
</evidence>
<accession>A0A4C1UU61</accession>
<proteinExistence type="predicted"/>
<organism evidence="2 3">
    <name type="scientific">Eumeta variegata</name>
    <name type="common">Bagworm moth</name>
    <name type="synonym">Eumeta japonica</name>
    <dbReference type="NCBI Taxonomy" id="151549"/>
    <lineage>
        <taxon>Eukaryota</taxon>
        <taxon>Metazoa</taxon>
        <taxon>Ecdysozoa</taxon>
        <taxon>Arthropoda</taxon>
        <taxon>Hexapoda</taxon>
        <taxon>Insecta</taxon>
        <taxon>Pterygota</taxon>
        <taxon>Neoptera</taxon>
        <taxon>Endopterygota</taxon>
        <taxon>Lepidoptera</taxon>
        <taxon>Glossata</taxon>
        <taxon>Ditrysia</taxon>
        <taxon>Tineoidea</taxon>
        <taxon>Psychidae</taxon>
        <taxon>Oiketicinae</taxon>
        <taxon>Eumeta</taxon>
    </lineage>
</organism>
<dbReference type="EMBL" id="BGZK01000224">
    <property type="protein sequence ID" value="GBP29760.1"/>
    <property type="molecule type" value="Genomic_DNA"/>
</dbReference>
<gene>
    <name evidence="2" type="ORF">EVAR_94600_1</name>
</gene>
<feature type="compositionally biased region" description="Polar residues" evidence="1">
    <location>
        <begin position="186"/>
        <end position="198"/>
    </location>
</feature>
<dbReference type="Proteomes" id="UP000299102">
    <property type="component" value="Unassembled WGS sequence"/>
</dbReference>
<keyword evidence="3" id="KW-1185">Reference proteome</keyword>
<evidence type="ECO:0000313" key="3">
    <source>
        <dbReference type="Proteomes" id="UP000299102"/>
    </source>
</evidence>
<dbReference type="AlphaFoldDB" id="A0A4C1UU61"/>
<name>A0A4C1UU61_EUMVA</name>
<feature type="compositionally biased region" description="Basic and acidic residues" evidence="1">
    <location>
        <begin position="44"/>
        <end position="64"/>
    </location>
</feature>
<feature type="compositionally biased region" description="Polar residues" evidence="1">
    <location>
        <begin position="13"/>
        <end position="32"/>
    </location>
</feature>
<dbReference type="OrthoDB" id="8194427at2759"/>
<feature type="region of interest" description="Disordered" evidence="1">
    <location>
        <begin position="1"/>
        <end position="205"/>
    </location>
</feature>
<feature type="compositionally biased region" description="Basic and acidic residues" evidence="1">
    <location>
        <begin position="169"/>
        <end position="179"/>
    </location>
</feature>
<feature type="compositionally biased region" description="Polar residues" evidence="1">
    <location>
        <begin position="103"/>
        <end position="114"/>
    </location>
</feature>